<proteinExistence type="predicted"/>
<dbReference type="InParanoid" id="M4BX65"/>
<keyword evidence="2" id="KW-1185">Reference proteome</keyword>
<sequence length="53" mass="6203">MLFCRKIGRLYCYAKKEEQGDYRTTGDQGISRLFVRQFAQDQAGDRALARSQR</sequence>
<evidence type="ECO:0000313" key="1">
    <source>
        <dbReference type="EnsemblProtists" id="HpaP811117"/>
    </source>
</evidence>
<evidence type="ECO:0000313" key="2">
    <source>
        <dbReference type="Proteomes" id="UP000011713"/>
    </source>
</evidence>
<protein>
    <submittedName>
        <fullName evidence="1">Uncharacterized protein</fullName>
    </submittedName>
</protein>
<name>M4BX65_HYAAE</name>
<dbReference type="VEuPathDB" id="FungiDB:HpaG811117"/>
<reference evidence="1" key="2">
    <citation type="submission" date="2015-06" db="UniProtKB">
        <authorList>
            <consortium name="EnsemblProtists"/>
        </authorList>
    </citation>
    <scope>IDENTIFICATION</scope>
    <source>
        <strain evidence="1">Emoy2</strain>
    </source>
</reference>
<reference evidence="2" key="1">
    <citation type="journal article" date="2010" name="Science">
        <title>Signatures of adaptation to obligate biotrophy in the Hyaloperonospora arabidopsidis genome.</title>
        <authorList>
            <person name="Baxter L."/>
            <person name="Tripathy S."/>
            <person name="Ishaque N."/>
            <person name="Boot N."/>
            <person name="Cabral A."/>
            <person name="Kemen E."/>
            <person name="Thines M."/>
            <person name="Ah-Fong A."/>
            <person name="Anderson R."/>
            <person name="Badejoko W."/>
            <person name="Bittner-Eddy P."/>
            <person name="Boore J.L."/>
            <person name="Chibucos M.C."/>
            <person name="Coates M."/>
            <person name="Dehal P."/>
            <person name="Delehaunty K."/>
            <person name="Dong S."/>
            <person name="Downton P."/>
            <person name="Dumas B."/>
            <person name="Fabro G."/>
            <person name="Fronick C."/>
            <person name="Fuerstenberg S.I."/>
            <person name="Fulton L."/>
            <person name="Gaulin E."/>
            <person name="Govers F."/>
            <person name="Hughes L."/>
            <person name="Humphray S."/>
            <person name="Jiang R.H."/>
            <person name="Judelson H."/>
            <person name="Kamoun S."/>
            <person name="Kyung K."/>
            <person name="Meijer H."/>
            <person name="Minx P."/>
            <person name="Morris P."/>
            <person name="Nelson J."/>
            <person name="Phuntumart V."/>
            <person name="Qutob D."/>
            <person name="Rehmany A."/>
            <person name="Rougon-Cardoso A."/>
            <person name="Ryden P."/>
            <person name="Torto-Alalibo T."/>
            <person name="Studholme D."/>
            <person name="Wang Y."/>
            <person name="Win J."/>
            <person name="Wood J."/>
            <person name="Clifton S.W."/>
            <person name="Rogers J."/>
            <person name="Van den Ackerveken G."/>
            <person name="Jones J.D."/>
            <person name="McDowell J.M."/>
            <person name="Beynon J."/>
            <person name="Tyler B.M."/>
        </authorList>
    </citation>
    <scope>NUCLEOTIDE SEQUENCE [LARGE SCALE GENOMIC DNA]</scope>
    <source>
        <strain evidence="2">Emoy2</strain>
    </source>
</reference>
<dbReference type="EnsemblProtists" id="HpaT811117">
    <property type="protein sequence ID" value="HpaP811117"/>
    <property type="gene ID" value="HpaG811117"/>
</dbReference>
<dbReference type="AlphaFoldDB" id="M4BX65"/>
<dbReference type="Proteomes" id="UP000011713">
    <property type="component" value="Unassembled WGS sequence"/>
</dbReference>
<dbReference type="HOGENOM" id="CLU_3072763_0_0_1"/>
<accession>M4BX65</accession>
<organism evidence="1 2">
    <name type="scientific">Hyaloperonospora arabidopsidis (strain Emoy2)</name>
    <name type="common">Downy mildew agent</name>
    <name type="synonym">Peronospora arabidopsidis</name>
    <dbReference type="NCBI Taxonomy" id="559515"/>
    <lineage>
        <taxon>Eukaryota</taxon>
        <taxon>Sar</taxon>
        <taxon>Stramenopiles</taxon>
        <taxon>Oomycota</taxon>
        <taxon>Peronosporomycetes</taxon>
        <taxon>Peronosporales</taxon>
        <taxon>Peronosporaceae</taxon>
        <taxon>Hyaloperonospora</taxon>
    </lineage>
</organism>
<dbReference type="EMBL" id="JH598014">
    <property type="status" value="NOT_ANNOTATED_CDS"/>
    <property type="molecule type" value="Genomic_DNA"/>
</dbReference>